<evidence type="ECO:0000313" key="1">
    <source>
        <dbReference type="EMBL" id="KAA1114027.1"/>
    </source>
</evidence>
<comment type="caution">
    <text evidence="1">The sequence shown here is derived from an EMBL/GenBank/DDBJ whole genome shotgun (WGS) entry which is preliminary data.</text>
</comment>
<name>A0A5B0QLC2_PUCGR</name>
<reference evidence="1 2" key="1">
    <citation type="submission" date="2019-05" db="EMBL/GenBank/DDBJ databases">
        <title>Emergence of the Ug99 lineage of the wheat stem rust pathogen through somatic hybridization.</title>
        <authorList>
            <person name="Li F."/>
            <person name="Upadhyaya N.M."/>
            <person name="Sperschneider J."/>
            <person name="Matny O."/>
            <person name="Nguyen-Phuc H."/>
            <person name="Mago R."/>
            <person name="Raley C."/>
            <person name="Miller M.E."/>
            <person name="Silverstein K.A.T."/>
            <person name="Henningsen E."/>
            <person name="Hirsch C.D."/>
            <person name="Visser B."/>
            <person name="Pretorius Z.A."/>
            <person name="Steffenson B.J."/>
            <person name="Schwessinger B."/>
            <person name="Dodds P.N."/>
            <person name="Figueroa M."/>
        </authorList>
    </citation>
    <scope>NUCLEOTIDE SEQUENCE [LARGE SCALE GENOMIC DNA]</scope>
    <source>
        <strain evidence="1 2">Ug99</strain>
    </source>
</reference>
<proteinExistence type="predicted"/>
<accession>A0A5B0QLC2</accession>
<gene>
    <name evidence="1" type="ORF">PGTUg99_008209</name>
</gene>
<dbReference type="AlphaFoldDB" id="A0A5B0QLC2"/>
<organism evidence="1 2">
    <name type="scientific">Puccinia graminis f. sp. tritici</name>
    <dbReference type="NCBI Taxonomy" id="56615"/>
    <lineage>
        <taxon>Eukaryota</taxon>
        <taxon>Fungi</taxon>
        <taxon>Dikarya</taxon>
        <taxon>Basidiomycota</taxon>
        <taxon>Pucciniomycotina</taxon>
        <taxon>Pucciniomycetes</taxon>
        <taxon>Pucciniales</taxon>
        <taxon>Pucciniaceae</taxon>
        <taxon>Puccinia</taxon>
    </lineage>
</organism>
<dbReference type="EMBL" id="VDEP01000273">
    <property type="protein sequence ID" value="KAA1114027.1"/>
    <property type="molecule type" value="Genomic_DNA"/>
</dbReference>
<evidence type="ECO:0000313" key="2">
    <source>
        <dbReference type="Proteomes" id="UP000325313"/>
    </source>
</evidence>
<sequence length="330" mass="36049">MVGPHPDTRSYADIQWQFQRNCTSASAPAPASGYPSAAAGILGYPPSKGPATDRLEGFPSSRRGTCTSTRYMYLDKVHVPRRLEGCPSSRRGTSTSPAGRVSFQSTRYMYLAGWKGVLPVDEVHVPAVGRYATLRFWPKKRSVAALFLRQKFVVVVGPFLRPTRVALAVSWRNSATLRLTLTGIPLRYATLTATVSVAAHRCMYLVGWKETLPAVEVLVPRRLEGNPSSQRGTCTLSAGRKPFQPSRYLCLAGWKGFLPAGRGYPLGYPDTRQQFAEKGPSAPAGGYPLAQAGIRQRITGIRNGYPSTISTHRGIQEIPSSEAQIETLHT</sequence>
<dbReference type="Proteomes" id="UP000325313">
    <property type="component" value="Unassembled WGS sequence"/>
</dbReference>
<protein>
    <submittedName>
        <fullName evidence="1">Uncharacterized protein</fullName>
    </submittedName>
</protein>